<keyword evidence="3" id="KW-0274">FAD</keyword>
<comment type="similarity">
    <text evidence="6">Belongs to the L2HGDH family.</text>
</comment>
<dbReference type="EC" id="1.1.99.2" evidence="7"/>
<organism evidence="10 11">
    <name type="scientific">Exocentrus adspersus</name>
    <dbReference type="NCBI Taxonomy" id="1586481"/>
    <lineage>
        <taxon>Eukaryota</taxon>
        <taxon>Metazoa</taxon>
        <taxon>Ecdysozoa</taxon>
        <taxon>Arthropoda</taxon>
        <taxon>Hexapoda</taxon>
        <taxon>Insecta</taxon>
        <taxon>Pterygota</taxon>
        <taxon>Neoptera</taxon>
        <taxon>Endopterygota</taxon>
        <taxon>Coleoptera</taxon>
        <taxon>Polyphaga</taxon>
        <taxon>Cucujiformia</taxon>
        <taxon>Chrysomeloidea</taxon>
        <taxon>Cerambycidae</taxon>
        <taxon>Lamiinae</taxon>
        <taxon>Acanthocinini</taxon>
        <taxon>Exocentrus</taxon>
    </lineage>
</organism>
<dbReference type="InterPro" id="IPR006076">
    <property type="entry name" value="FAD-dep_OxRdtase"/>
</dbReference>
<evidence type="ECO:0000313" key="11">
    <source>
        <dbReference type="Proteomes" id="UP001159042"/>
    </source>
</evidence>
<evidence type="ECO:0000256" key="2">
    <source>
        <dbReference type="ARBA" id="ARBA00022630"/>
    </source>
</evidence>
<dbReference type="Proteomes" id="UP001159042">
    <property type="component" value="Unassembled WGS sequence"/>
</dbReference>
<evidence type="ECO:0000256" key="3">
    <source>
        <dbReference type="ARBA" id="ARBA00022827"/>
    </source>
</evidence>
<dbReference type="AlphaFoldDB" id="A0AAV8VYQ1"/>
<evidence type="ECO:0000256" key="5">
    <source>
        <dbReference type="ARBA" id="ARBA00036066"/>
    </source>
</evidence>
<sequence length="416" mass="46021">LKEDSCYDVAVIGGGIIGTAVAREISLRSKKYKDNINREGNRFGKTTERYTQVLSSAGVYYRPDSLKGKFSRRGTDLLVKYCDANKIPYKTCGKLVVATDASTLKNLRILRDRGVANKVEGLEMLWTKQRIREIEPKCNGIQALWCPKTSNVDFGIVTERFGKDFQGNGGRILLNEEVNLIAESETADHPVLIKTKRGSIVNTKYLVACGGIHSDVLSSYLEDDPKTKSVVMSLKVDYQLLKKHSIQTNIYGVPDLGMPFLGVHLTPRLDGKLLLGPGAIPAFQKEGYGNDGISFGYVKNTLSSAGFQNMTRRYLVQCLNQVKKSLWPSFQAEELQSLAEINVEDIQPGPQAVQAQLINSDGSFVDDFTFEFLQGDGIRKRVINCKFLPSPAATCSLAIAEFVVEQLLQGCEDKSI</sequence>
<comment type="cofactor">
    <cofactor evidence="1">
        <name>FAD</name>
        <dbReference type="ChEBI" id="CHEBI:57692"/>
    </cofactor>
</comment>
<keyword evidence="11" id="KW-1185">Reference proteome</keyword>
<comment type="caution">
    <text evidence="10">The sequence shown here is derived from an EMBL/GenBank/DDBJ whole genome shotgun (WGS) entry which is preliminary data.</text>
</comment>
<dbReference type="NCBIfam" id="NF008726">
    <property type="entry name" value="PRK11728.1"/>
    <property type="match status" value="1"/>
</dbReference>
<evidence type="ECO:0000259" key="9">
    <source>
        <dbReference type="Pfam" id="PF01266"/>
    </source>
</evidence>
<dbReference type="Pfam" id="PF01266">
    <property type="entry name" value="DAO"/>
    <property type="match status" value="1"/>
</dbReference>
<dbReference type="Gene3D" id="3.50.50.60">
    <property type="entry name" value="FAD/NAD(P)-binding domain"/>
    <property type="match status" value="1"/>
</dbReference>
<dbReference type="PANTHER" id="PTHR43104">
    <property type="entry name" value="L-2-HYDROXYGLUTARATE DEHYDROGENASE, MITOCHONDRIAL"/>
    <property type="match status" value="1"/>
</dbReference>
<evidence type="ECO:0000256" key="6">
    <source>
        <dbReference type="ARBA" id="ARBA00037941"/>
    </source>
</evidence>
<keyword evidence="4" id="KW-0560">Oxidoreductase</keyword>
<keyword evidence="2" id="KW-0285">Flavoprotein</keyword>
<evidence type="ECO:0000256" key="8">
    <source>
        <dbReference type="ARBA" id="ARBA00041137"/>
    </source>
</evidence>
<evidence type="ECO:0000256" key="4">
    <source>
        <dbReference type="ARBA" id="ARBA00023002"/>
    </source>
</evidence>
<comment type="catalytic activity">
    <reaction evidence="5">
        <text>(S)-2-hydroxyglutarate + A = 2-oxoglutarate + AH2</text>
        <dbReference type="Rhea" id="RHEA:21252"/>
        <dbReference type="ChEBI" id="CHEBI:13193"/>
        <dbReference type="ChEBI" id="CHEBI:16782"/>
        <dbReference type="ChEBI" id="CHEBI:16810"/>
        <dbReference type="ChEBI" id="CHEBI:17499"/>
        <dbReference type="EC" id="1.1.99.2"/>
    </reaction>
</comment>
<name>A0AAV8VYQ1_9CUCU</name>
<reference evidence="10 11" key="1">
    <citation type="journal article" date="2023" name="Insect Mol. Biol.">
        <title>Genome sequencing provides insights into the evolution of gene families encoding plant cell wall-degrading enzymes in longhorned beetles.</title>
        <authorList>
            <person name="Shin N.R."/>
            <person name="Okamura Y."/>
            <person name="Kirsch R."/>
            <person name="Pauchet Y."/>
        </authorList>
    </citation>
    <scope>NUCLEOTIDE SEQUENCE [LARGE SCALE GENOMIC DNA]</scope>
    <source>
        <strain evidence="10">EAD_L_NR</strain>
    </source>
</reference>
<dbReference type="SUPFAM" id="SSF51905">
    <property type="entry name" value="FAD/NAD(P)-binding domain"/>
    <property type="match status" value="1"/>
</dbReference>
<dbReference type="Gene3D" id="3.30.9.10">
    <property type="entry name" value="D-Amino Acid Oxidase, subunit A, domain 2"/>
    <property type="match status" value="1"/>
</dbReference>
<gene>
    <name evidence="10" type="ORF">NQ315_002138</name>
</gene>
<evidence type="ECO:0000256" key="1">
    <source>
        <dbReference type="ARBA" id="ARBA00001974"/>
    </source>
</evidence>
<evidence type="ECO:0000313" key="10">
    <source>
        <dbReference type="EMBL" id="KAJ8919517.1"/>
    </source>
</evidence>
<feature type="non-terminal residue" evidence="10">
    <location>
        <position position="1"/>
    </location>
</feature>
<dbReference type="GO" id="GO:0047545">
    <property type="term" value="F:(S)-2-hydroxyglutarate dehydrogenase activity"/>
    <property type="evidence" value="ECO:0007669"/>
    <property type="project" value="UniProtKB-EC"/>
</dbReference>
<evidence type="ECO:0000256" key="7">
    <source>
        <dbReference type="ARBA" id="ARBA00038878"/>
    </source>
</evidence>
<dbReference type="PANTHER" id="PTHR43104:SF2">
    <property type="entry name" value="L-2-HYDROXYGLUTARATE DEHYDROGENASE, MITOCHONDRIAL"/>
    <property type="match status" value="1"/>
</dbReference>
<feature type="domain" description="FAD dependent oxidoreductase" evidence="9">
    <location>
        <begin position="8"/>
        <end position="288"/>
    </location>
</feature>
<proteinExistence type="inferred from homology"/>
<protein>
    <recommendedName>
        <fullName evidence="8">L-2-hydroxyglutarate dehydrogenase, mitochondrial</fullName>
        <ecNumber evidence="7">1.1.99.2</ecNumber>
    </recommendedName>
</protein>
<accession>A0AAV8VYQ1</accession>
<dbReference type="EMBL" id="JANEYG010000017">
    <property type="protein sequence ID" value="KAJ8919517.1"/>
    <property type="molecule type" value="Genomic_DNA"/>
</dbReference>
<dbReference type="InterPro" id="IPR036188">
    <property type="entry name" value="FAD/NAD-bd_sf"/>
</dbReference>